<evidence type="ECO:0000313" key="3">
    <source>
        <dbReference type="Proteomes" id="UP001498398"/>
    </source>
</evidence>
<organism evidence="2 3">
    <name type="scientific">Marasmiellus scandens</name>
    <dbReference type="NCBI Taxonomy" id="2682957"/>
    <lineage>
        <taxon>Eukaryota</taxon>
        <taxon>Fungi</taxon>
        <taxon>Dikarya</taxon>
        <taxon>Basidiomycota</taxon>
        <taxon>Agaricomycotina</taxon>
        <taxon>Agaricomycetes</taxon>
        <taxon>Agaricomycetidae</taxon>
        <taxon>Agaricales</taxon>
        <taxon>Marasmiineae</taxon>
        <taxon>Omphalotaceae</taxon>
        <taxon>Marasmiellus</taxon>
    </lineage>
</organism>
<comment type="caution">
    <text evidence="2">The sequence shown here is derived from an EMBL/GenBank/DDBJ whole genome shotgun (WGS) entry which is preliminary data.</text>
</comment>
<keyword evidence="3" id="KW-1185">Reference proteome</keyword>
<proteinExistence type="predicted"/>
<reference evidence="2 3" key="1">
    <citation type="submission" date="2024-01" db="EMBL/GenBank/DDBJ databases">
        <title>A draft genome for the cacao thread blight pathogen Marasmiellus scandens.</title>
        <authorList>
            <person name="Baruah I.K."/>
            <person name="Leung J."/>
            <person name="Bukari Y."/>
            <person name="Amoako-Attah I."/>
            <person name="Meinhardt L.W."/>
            <person name="Bailey B.A."/>
            <person name="Cohen S.P."/>
        </authorList>
    </citation>
    <scope>NUCLEOTIDE SEQUENCE [LARGE SCALE GENOMIC DNA]</scope>
    <source>
        <strain evidence="2 3">GH-19</strain>
    </source>
</reference>
<feature type="compositionally biased region" description="Basic residues" evidence="1">
    <location>
        <begin position="121"/>
        <end position="147"/>
    </location>
</feature>
<sequence>MDFYPQPCWPQFSFPPSPTDTVVSDLSYSPPPQTKSLHVFCDAPIIAPKPLPYHSPTFLQFDLLPSLDDNLSFPPYTQRPQKRKREDDLDTNSSDRFVMHMHKRRAPNTTFIPPRPPSVSSRHHRGANSRHHHHHFGKHHHPYHAQR</sequence>
<protein>
    <submittedName>
        <fullName evidence="2">Uncharacterized protein</fullName>
    </submittedName>
</protein>
<evidence type="ECO:0000313" key="2">
    <source>
        <dbReference type="EMBL" id="KAK7440189.1"/>
    </source>
</evidence>
<evidence type="ECO:0000256" key="1">
    <source>
        <dbReference type="SAM" id="MobiDB-lite"/>
    </source>
</evidence>
<dbReference type="EMBL" id="JBANRG010000069">
    <property type="protein sequence ID" value="KAK7440189.1"/>
    <property type="molecule type" value="Genomic_DNA"/>
</dbReference>
<name>A0ABR1ISY3_9AGAR</name>
<feature type="region of interest" description="Disordered" evidence="1">
    <location>
        <begin position="70"/>
        <end position="147"/>
    </location>
</feature>
<gene>
    <name evidence="2" type="ORF">VKT23_017132</name>
</gene>
<dbReference type="Proteomes" id="UP001498398">
    <property type="component" value="Unassembled WGS sequence"/>
</dbReference>
<accession>A0ABR1ISY3</accession>